<keyword evidence="5" id="KW-1185">Reference proteome</keyword>
<reference evidence="3" key="1">
    <citation type="submission" date="2014-03" db="EMBL/GenBank/DDBJ databases">
        <authorList>
            <person name="Genoscope - CEA"/>
        </authorList>
    </citation>
    <scope>NUCLEOTIDE SEQUENCE [LARGE SCALE GENOMIC DNA]</scope>
    <source>
        <strain evidence="3">CF27</strain>
    </source>
</reference>
<dbReference type="AlphaFoldDB" id="A0A060UX95"/>
<dbReference type="GO" id="GO:0071973">
    <property type="term" value="P:bacterial-type flagellum-dependent cell motility"/>
    <property type="evidence" value="ECO:0007669"/>
    <property type="project" value="TreeGrafter"/>
</dbReference>
<protein>
    <submittedName>
        <fullName evidence="4">Peptidoglycan hydrolase FlgJ</fullName>
        <ecNumber evidence="4">3.2.1.-</ecNumber>
    </submittedName>
    <submittedName>
        <fullName evidence="3">Putative Muramidase FlgJ</fullName>
    </submittedName>
</protein>
<evidence type="ECO:0000313" key="5">
    <source>
        <dbReference type="Proteomes" id="UP000193925"/>
    </source>
</evidence>
<feature type="domain" description="Mannosyl-glycoprotein endo-beta-N-acetylglucosamidase-like" evidence="2">
    <location>
        <begin position="154"/>
        <end position="301"/>
    </location>
</feature>
<keyword evidence="1 4" id="KW-0378">Hydrolase</keyword>
<proteinExistence type="predicted"/>
<dbReference type="PANTHER" id="PTHR33308">
    <property type="entry name" value="PEPTIDOGLYCAN HYDROLASE FLGJ"/>
    <property type="match status" value="1"/>
</dbReference>
<accession>A0A060UX95</accession>
<sequence length="305" mass="31484">MPHPVFSSLYRPLQPLPDVAQPPATDATQASLVGRPVLNGKGATSAQRENSAASYAQAARTAEQFAGVFIDQLLERMMPKLFGSAAGAGTYQAMLLQSLSTQLSQTGNGMGLVPILDKALGVPAAAATAIGETPPVILEPSLSNAGWAGGIGSPATLSVSARAFIAQLTPLARRVGKLLGIAPKLLLAQAALETGWGVHMVGNNLFGIKALPGEPSVLAPTNEVVDGVLTPTIAAFRAFSSVGGCMEHYARLIKEHYPQAMETGGNAQAFVQGLVRGGYATDPAYAAKIMQVAELPVWSHILGAP</sequence>
<dbReference type="GO" id="GO:0004040">
    <property type="term" value="F:amidase activity"/>
    <property type="evidence" value="ECO:0007669"/>
    <property type="project" value="InterPro"/>
</dbReference>
<evidence type="ECO:0000313" key="3">
    <source>
        <dbReference type="EMBL" id="CDQ11149.1"/>
    </source>
</evidence>
<dbReference type="GO" id="GO:0016798">
    <property type="term" value="F:hydrolase activity, acting on glycosyl bonds"/>
    <property type="evidence" value="ECO:0007669"/>
    <property type="project" value="UniProtKB-KW"/>
</dbReference>
<dbReference type="Pfam" id="PF01832">
    <property type="entry name" value="Glucosaminidase"/>
    <property type="match status" value="1"/>
</dbReference>
<dbReference type="PANTHER" id="PTHR33308:SF9">
    <property type="entry name" value="PEPTIDOGLYCAN HYDROLASE FLGJ"/>
    <property type="match status" value="1"/>
</dbReference>
<name>A0A060UX95_9PROT</name>
<evidence type="ECO:0000259" key="2">
    <source>
        <dbReference type="SMART" id="SM00047"/>
    </source>
</evidence>
<dbReference type="Proteomes" id="UP000193925">
    <property type="component" value="Chromosome AFERRI"/>
</dbReference>
<dbReference type="Gene3D" id="1.10.530.10">
    <property type="match status" value="1"/>
</dbReference>
<dbReference type="RefSeq" id="WP_051984872.1">
    <property type="nucleotide sequence ID" value="NZ_CCCS020000049.1"/>
</dbReference>
<dbReference type="EMBL" id="CCCS020000049">
    <property type="protein sequence ID" value="CDQ11149.1"/>
    <property type="molecule type" value="Genomic_DNA"/>
</dbReference>
<keyword evidence="4" id="KW-0326">Glycosidase</keyword>
<dbReference type="InterPro" id="IPR002901">
    <property type="entry name" value="MGlyc_endo_b_GlcNAc-like_dom"/>
</dbReference>
<reference evidence="4 5" key="3">
    <citation type="submission" date="2017-03" db="EMBL/GenBank/DDBJ databases">
        <authorList>
            <person name="Regsiter A."/>
            <person name="William W."/>
        </authorList>
    </citation>
    <scope>NUCLEOTIDE SEQUENCE [LARGE SCALE GENOMIC DNA]</scope>
    <source>
        <strain evidence="4">PRJEB5721</strain>
    </source>
</reference>
<evidence type="ECO:0000313" key="4">
    <source>
        <dbReference type="EMBL" id="SMH67510.1"/>
    </source>
</evidence>
<evidence type="ECO:0000256" key="1">
    <source>
        <dbReference type="ARBA" id="ARBA00022801"/>
    </source>
</evidence>
<dbReference type="InterPro" id="IPR051056">
    <property type="entry name" value="Glycosyl_Hydrolase_73"/>
</dbReference>
<dbReference type="EMBL" id="LT841305">
    <property type="protein sequence ID" value="SMH67510.1"/>
    <property type="molecule type" value="Genomic_DNA"/>
</dbReference>
<organism evidence="3">
    <name type="scientific">Acidithiobacillus ferrivorans</name>
    <dbReference type="NCBI Taxonomy" id="160808"/>
    <lineage>
        <taxon>Bacteria</taxon>
        <taxon>Pseudomonadati</taxon>
        <taxon>Pseudomonadota</taxon>
        <taxon>Acidithiobacillia</taxon>
        <taxon>Acidithiobacillales</taxon>
        <taxon>Acidithiobacillaceae</taxon>
        <taxon>Acidithiobacillus</taxon>
    </lineage>
</organism>
<dbReference type="SMART" id="SM00047">
    <property type="entry name" value="LYZ2"/>
    <property type="match status" value="1"/>
</dbReference>
<reference evidence="3" key="2">
    <citation type="submission" date="2014-07" db="EMBL/GenBank/DDBJ databases">
        <title>Initial genome analysis of the psychrotolerant acidophile Acidithiobacillus ferrivorans CF27: insights into iron and sulfur oxidation pathways and into biofilm formation.</title>
        <authorList>
            <person name="Talla E."/>
            <person name="Hedrich S."/>
            <person name="Mangenot S."/>
            <person name="Ji B."/>
            <person name="Johnson D.B."/>
            <person name="Barbe V."/>
            <person name="Bonnefoy V."/>
        </authorList>
    </citation>
    <scope>NUCLEOTIDE SEQUENCE [LARGE SCALE GENOMIC DNA]</scope>
    <source>
        <strain evidence="3">CF27</strain>
    </source>
</reference>
<gene>
    <name evidence="4" type="ORF">AFERRI_50711</name>
    <name evidence="3" type="ORF">AFERRI_530044</name>
</gene>
<dbReference type="EC" id="3.2.1.-" evidence="4"/>